<evidence type="ECO:0000313" key="6">
    <source>
        <dbReference type="Proteomes" id="UP000663874"/>
    </source>
</evidence>
<protein>
    <recommendedName>
        <fullName evidence="7">Nephrocystin-3</fullName>
    </recommendedName>
</protein>
<evidence type="ECO:0000256" key="3">
    <source>
        <dbReference type="PROSITE-ProRule" id="PRU00339"/>
    </source>
</evidence>
<dbReference type="PROSITE" id="PS50005">
    <property type="entry name" value="TPR"/>
    <property type="match status" value="2"/>
</dbReference>
<feature type="repeat" description="TPR" evidence="3">
    <location>
        <begin position="288"/>
        <end position="321"/>
    </location>
</feature>
<proteinExistence type="predicted"/>
<dbReference type="InterPro" id="IPR019734">
    <property type="entry name" value="TPR_rpt"/>
</dbReference>
<dbReference type="SMART" id="SM00028">
    <property type="entry name" value="TPR"/>
    <property type="match status" value="8"/>
</dbReference>
<dbReference type="Pfam" id="PF13176">
    <property type="entry name" value="TPR_7"/>
    <property type="match status" value="1"/>
</dbReference>
<gene>
    <name evidence="5" type="ORF">FNK824_LOCUS2450</name>
    <name evidence="4" type="ORF">OTI717_LOCUS4286</name>
</gene>
<evidence type="ECO:0000256" key="1">
    <source>
        <dbReference type="ARBA" id="ARBA00022737"/>
    </source>
</evidence>
<dbReference type="PANTHER" id="PTHR45641:SF19">
    <property type="entry name" value="NEPHROCYSTIN-3"/>
    <property type="match status" value="1"/>
</dbReference>
<evidence type="ECO:0000256" key="2">
    <source>
        <dbReference type="ARBA" id="ARBA00022803"/>
    </source>
</evidence>
<dbReference type="InterPro" id="IPR011990">
    <property type="entry name" value="TPR-like_helical_dom_sf"/>
</dbReference>
<dbReference type="Gene3D" id="1.25.40.10">
    <property type="entry name" value="Tetratricopeptide repeat domain"/>
    <property type="match status" value="3"/>
</dbReference>
<name>A0A818M354_9BILA</name>
<comment type="caution">
    <text evidence="5">The sequence shown here is derived from an EMBL/GenBank/DDBJ whole genome shotgun (WGS) entry which is preliminary data.</text>
</comment>
<feature type="repeat" description="TPR" evidence="3">
    <location>
        <begin position="1059"/>
        <end position="1092"/>
    </location>
</feature>
<dbReference type="SUPFAM" id="SSF48452">
    <property type="entry name" value="TPR-like"/>
    <property type="match status" value="2"/>
</dbReference>
<evidence type="ECO:0000313" key="5">
    <source>
        <dbReference type="EMBL" id="CAF3581426.1"/>
    </source>
</evidence>
<dbReference type="Proteomes" id="UP000663823">
    <property type="component" value="Unassembled WGS sequence"/>
</dbReference>
<dbReference type="Pfam" id="PF13424">
    <property type="entry name" value="TPR_12"/>
    <property type="match status" value="2"/>
</dbReference>
<dbReference type="EMBL" id="CAJOAX010000254">
    <property type="protein sequence ID" value="CAF3550711.1"/>
    <property type="molecule type" value="Genomic_DNA"/>
</dbReference>
<dbReference type="EMBL" id="CAJOBE010000149">
    <property type="protein sequence ID" value="CAF3581426.1"/>
    <property type="molecule type" value="Genomic_DNA"/>
</dbReference>
<keyword evidence="2 3" id="KW-0802">TPR repeat</keyword>
<accession>A0A818M354</accession>
<sequence>MATKNLKIEKGNFLWFRLFVEVLIHMKDNARAHHDLVEILRMNYPQSNFVADFNQNYTADKAIEWLTRDDSCLLKELNRALRQQHLDHLFVFRYVINDIHQQLKTEHDKEIKDKEKTLTLYRSQVISEFELSQLLQANTGELIAINSFMSTWSDRMKAIDFHKEQHHVGLKHILFEIEVDYTKKSRPFAQIYGKEQDLTLFMLGCVFRIRSIMEDHTFHCYVMKIELCSDDDCDLKNIFDHMTKDFIQPETDLITLGSLLHRMGELDKARKYFQLLLHELDENDPDRAHCFDGLGHIENDQGRFREALKYYQQALNLRMSHNSSHTNHSLIALSHIHIANDYKDMGDYNEALQNVEKARTFIRQQNLQEDRIKEAACHIIMGSILYEKAKCIEALDEFQQALDINKQQGIPDDHPDRASIFQNMGLCHLTSGTIIHNPTLALDYCVQALIIRLNTLPQNHRCTGITYRSIGLAYEQLKEYQSALKFYKEANIIHKALNKTFNELQKTENDIKRIQKHLSDPMLRPTHQFKTQSSQNEAPADIGAIKFKTERISPQLCSTEVPIQVVTRRMILLGRSNEVKSSFGDALLAQDNYFMINQGSSSVTYTNESSHIRRLSSEKVDVGSAPVFNSDLVGLSLQPYKHYFASCEQNTVNNISVVLKPMSSDISNILIACLDVDSSLMSSDSSYLVKLFDDECVCITDLLSITDRYVYFIVSSSVGKYIVPLIYQHRCVEQIYIYCPDDNQSDPSWTTHFPKIKDCWIDYSILVSQVYKDIESILSRSSLWSNEELIDRCYTQTLLKPSNWSFLREQFPQNLLDIQQLLKTIDQCFAELSPTTSSAVVYRVQFLCDEDLKIITENVKELVAFHTYLLTTKDLLTARTIARQAADRGLMVIIFQIDIPAQTRVLELNNNRLMFSFGSIFSVRSVDLAPDGVWYAQLKYDDSDFQSIQARLQLQIGEQLTWLTLGNYLCALNHFNEAKSYYDYLISALPKNHQALPSIYNNMGLMFAGSGDDKKAATYFEIAMNLLDKMPPNTDQNSQGVCLRNLSQIIEDITAVDYCILYDKMAEVYLRQLKVEEALKCYRKALELATDPLSRIHFEQKIKNILASI</sequence>
<evidence type="ECO:0008006" key="7">
    <source>
        <dbReference type="Google" id="ProtNLM"/>
    </source>
</evidence>
<organism evidence="5 6">
    <name type="scientific">Rotaria sordida</name>
    <dbReference type="NCBI Taxonomy" id="392033"/>
    <lineage>
        <taxon>Eukaryota</taxon>
        <taxon>Metazoa</taxon>
        <taxon>Spiralia</taxon>
        <taxon>Gnathifera</taxon>
        <taxon>Rotifera</taxon>
        <taxon>Eurotatoria</taxon>
        <taxon>Bdelloidea</taxon>
        <taxon>Philodinida</taxon>
        <taxon>Philodinidae</taxon>
        <taxon>Rotaria</taxon>
    </lineage>
</organism>
<dbReference type="Proteomes" id="UP000663874">
    <property type="component" value="Unassembled WGS sequence"/>
</dbReference>
<evidence type="ECO:0000313" key="4">
    <source>
        <dbReference type="EMBL" id="CAF3550711.1"/>
    </source>
</evidence>
<keyword evidence="1" id="KW-0677">Repeat</keyword>
<dbReference type="PANTHER" id="PTHR45641">
    <property type="entry name" value="TETRATRICOPEPTIDE REPEAT PROTEIN (AFU_ORTHOLOGUE AFUA_6G03870)"/>
    <property type="match status" value="1"/>
</dbReference>
<dbReference type="AlphaFoldDB" id="A0A818M354"/>
<reference evidence="5" key="1">
    <citation type="submission" date="2021-02" db="EMBL/GenBank/DDBJ databases">
        <authorList>
            <person name="Nowell W R."/>
        </authorList>
    </citation>
    <scope>NUCLEOTIDE SEQUENCE</scope>
</reference>